<dbReference type="EMBL" id="JAHLQK010000003">
    <property type="protein sequence ID" value="MBU5676721.1"/>
    <property type="molecule type" value="Genomic_DNA"/>
</dbReference>
<keyword evidence="2" id="KW-0479">Metal-binding</keyword>
<evidence type="ECO:0000259" key="3">
    <source>
        <dbReference type="Pfam" id="PF00814"/>
    </source>
</evidence>
<protein>
    <recommendedName>
        <fullName evidence="2">tRNA N6-adenosine threonylcarbamoyltransferase</fullName>
        <ecNumber evidence="2">2.3.1.234</ecNumber>
    </recommendedName>
    <alternativeName>
        <fullName evidence="2">N6-L-threonylcarbamoyladenine synthase</fullName>
        <shortName evidence="2">t(6)A synthase</shortName>
    </alternativeName>
    <alternativeName>
        <fullName evidence="2">t(6)A37 threonylcarbamoyladenosine biosynthesis protein TsaD</fullName>
    </alternativeName>
    <alternativeName>
        <fullName evidence="2">tRNA threonylcarbamoyladenosine biosynthesis protein TsaD</fullName>
    </alternativeName>
</protein>
<accession>A0ABS6G3J4</accession>
<reference evidence="4 5" key="1">
    <citation type="submission" date="2021-06" db="EMBL/GenBank/DDBJ databases">
        <authorList>
            <person name="Sun Q."/>
            <person name="Li D."/>
        </authorList>
    </citation>
    <scope>NUCLEOTIDE SEQUENCE [LARGE SCALE GENOMIC DNA]</scope>
    <source>
        <strain evidence="4 5">MSJ-5</strain>
    </source>
</reference>
<comment type="catalytic activity">
    <reaction evidence="2">
        <text>L-threonylcarbamoyladenylate + adenosine(37) in tRNA = N(6)-L-threonylcarbamoyladenosine(37) in tRNA + AMP + H(+)</text>
        <dbReference type="Rhea" id="RHEA:37059"/>
        <dbReference type="Rhea" id="RHEA-COMP:10162"/>
        <dbReference type="Rhea" id="RHEA-COMP:10163"/>
        <dbReference type="ChEBI" id="CHEBI:15378"/>
        <dbReference type="ChEBI" id="CHEBI:73682"/>
        <dbReference type="ChEBI" id="CHEBI:74411"/>
        <dbReference type="ChEBI" id="CHEBI:74418"/>
        <dbReference type="ChEBI" id="CHEBI:456215"/>
        <dbReference type="EC" id="2.3.1.234"/>
    </reaction>
</comment>
<gene>
    <name evidence="2 4" type="primary">tsaD</name>
    <name evidence="4" type="ORF">KQI88_09840</name>
</gene>
<keyword evidence="1 2" id="KW-0408">Iron</keyword>
<comment type="similarity">
    <text evidence="2">Belongs to the KAE1 / TsaD family.</text>
</comment>
<organism evidence="4 5">
    <name type="scientific">Alkaliphilus flagellatus</name>
    <dbReference type="NCBI Taxonomy" id="2841507"/>
    <lineage>
        <taxon>Bacteria</taxon>
        <taxon>Bacillati</taxon>
        <taxon>Bacillota</taxon>
        <taxon>Clostridia</taxon>
        <taxon>Peptostreptococcales</taxon>
        <taxon>Natronincolaceae</taxon>
        <taxon>Alkaliphilus</taxon>
    </lineage>
</organism>
<keyword evidence="2" id="KW-0819">tRNA processing</keyword>
<dbReference type="InterPro" id="IPR000905">
    <property type="entry name" value="Gcp-like_dom"/>
</dbReference>
<dbReference type="PANTHER" id="PTHR11735">
    <property type="entry name" value="TRNA N6-ADENOSINE THREONYLCARBAMOYLTRANSFERASE"/>
    <property type="match status" value="1"/>
</dbReference>
<evidence type="ECO:0000313" key="5">
    <source>
        <dbReference type="Proteomes" id="UP000779508"/>
    </source>
</evidence>
<feature type="binding site" evidence="2">
    <location>
        <position position="123"/>
    </location>
    <ligand>
        <name>Fe cation</name>
        <dbReference type="ChEBI" id="CHEBI:24875"/>
    </ligand>
</feature>
<feature type="binding site" evidence="2">
    <location>
        <position position="310"/>
    </location>
    <ligand>
        <name>Fe cation</name>
        <dbReference type="ChEBI" id="CHEBI:24875"/>
    </ligand>
</feature>
<dbReference type="GO" id="GO:0061711">
    <property type="term" value="F:tRNA N(6)-L-threonylcarbamoyladenine synthase activity"/>
    <property type="evidence" value="ECO:0007669"/>
    <property type="project" value="UniProtKB-EC"/>
</dbReference>
<dbReference type="HAMAP" id="MF_01445">
    <property type="entry name" value="TsaD"/>
    <property type="match status" value="1"/>
</dbReference>
<comment type="caution">
    <text evidence="4">The sequence shown here is derived from an EMBL/GenBank/DDBJ whole genome shotgun (WGS) entry which is preliminary data.</text>
</comment>
<dbReference type="Proteomes" id="UP000779508">
    <property type="component" value="Unassembled WGS sequence"/>
</dbReference>
<feature type="binding site" evidence="2">
    <location>
        <position position="192"/>
    </location>
    <ligand>
        <name>substrate</name>
    </ligand>
</feature>
<keyword evidence="2 4" id="KW-0012">Acyltransferase</keyword>
<proteinExistence type="inferred from homology"/>
<feature type="binding site" evidence="2">
    <location>
        <position position="175"/>
    </location>
    <ligand>
        <name>substrate</name>
    </ligand>
</feature>
<comment type="cofactor">
    <cofactor evidence="2">
        <name>Fe(2+)</name>
        <dbReference type="ChEBI" id="CHEBI:29033"/>
    </cofactor>
    <text evidence="2">Binds 1 Fe(2+) ion per subunit.</text>
</comment>
<dbReference type="Pfam" id="PF00814">
    <property type="entry name" value="TsaD"/>
    <property type="match status" value="1"/>
</dbReference>
<dbReference type="InterPro" id="IPR022450">
    <property type="entry name" value="TsaD"/>
</dbReference>
<dbReference type="NCBIfam" id="TIGR00329">
    <property type="entry name" value="gcp_kae1"/>
    <property type="match status" value="1"/>
</dbReference>
<comment type="subcellular location">
    <subcellularLocation>
        <location evidence="2">Cytoplasm</location>
    </subcellularLocation>
</comment>
<keyword evidence="2 4" id="KW-0808">Transferase</keyword>
<dbReference type="RefSeq" id="WP_216416829.1">
    <property type="nucleotide sequence ID" value="NZ_JAHLQK010000003.1"/>
</dbReference>
<feature type="domain" description="Gcp-like" evidence="3">
    <location>
        <begin position="31"/>
        <end position="316"/>
    </location>
</feature>
<dbReference type="EC" id="2.3.1.234" evidence="2"/>
<dbReference type="InterPro" id="IPR017861">
    <property type="entry name" value="KAE1/TsaD"/>
</dbReference>
<feature type="binding site" evidence="2">
    <location>
        <position position="188"/>
    </location>
    <ligand>
        <name>substrate</name>
    </ligand>
</feature>
<evidence type="ECO:0000256" key="2">
    <source>
        <dbReference type="HAMAP-Rule" id="MF_01445"/>
    </source>
</evidence>
<comment type="function">
    <text evidence="2">Required for the formation of a threonylcarbamoyl group on adenosine at position 37 (t(6)A37) in tRNAs that read codons beginning with adenine. Is involved in the transfer of the threonylcarbamoyl moiety of threonylcarbamoyl-AMP (TC-AMP) to the N6 group of A37, together with TsaE and TsaB. TsaD likely plays a direct catalytic role in this reaction.</text>
</comment>
<dbReference type="NCBIfam" id="TIGR03723">
    <property type="entry name" value="T6A_TsaD_YgjD"/>
    <property type="match status" value="1"/>
</dbReference>
<name>A0ABS6G3J4_9FIRM</name>
<evidence type="ECO:0000313" key="4">
    <source>
        <dbReference type="EMBL" id="MBU5676721.1"/>
    </source>
</evidence>
<feature type="binding site" evidence="2">
    <location>
        <position position="119"/>
    </location>
    <ligand>
        <name>Fe cation</name>
        <dbReference type="ChEBI" id="CHEBI:24875"/>
    </ligand>
</feature>
<feature type="binding site" evidence="2">
    <location>
        <begin position="142"/>
        <end position="146"/>
    </location>
    <ligand>
        <name>substrate</name>
    </ligand>
</feature>
<evidence type="ECO:0000256" key="1">
    <source>
        <dbReference type="ARBA" id="ARBA00023004"/>
    </source>
</evidence>
<feature type="binding site" evidence="2">
    <location>
        <position position="282"/>
    </location>
    <ligand>
        <name>substrate</name>
    </ligand>
</feature>
<dbReference type="CDD" id="cd24133">
    <property type="entry name" value="ASKHA_NBD_TsaD_bac"/>
    <property type="match status" value="1"/>
</dbReference>
<sequence>MSINFKEDIITLAIESSCDETSVSVLKNGREVLSNIINSQIEQHKKFGGVVPEVASRKHIENINGVISEALEKAEVSFSDITHVGVTYGPGLVGALLVGLSAAKAIAFAREIPLNGVNHIEGHVYANFIEHKELEPPFICLIVSGGHTHLVYMKDYGQYEVLGKTRDDAAGEAFDKVARALGLGYPGGPQIDKLAKEGNSDAIQFPKAYLEEGSYDFSFSGLKSAVLNYLNSQKMKGLDIQVADVAASFQKSVVEILTEKTIKCALEKGVNRVVLAGGVAANSGLRSYLQGECGKNNIDLKYPSLTLCTDNAAMIGCVAYYDYVRGLRSNLDLNAIPSLKIGDHY</sequence>
<dbReference type="PANTHER" id="PTHR11735:SF6">
    <property type="entry name" value="TRNA N6-ADENOSINE THREONYLCARBAMOYLTRANSFERASE, MITOCHONDRIAL"/>
    <property type="match status" value="1"/>
</dbReference>
<keyword evidence="2" id="KW-0963">Cytoplasm</keyword>
<keyword evidence="5" id="KW-1185">Reference proteome</keyword>